<dbReference type="PANTHER" id="PTHR43806:SF11">
    <property type="entry name" value="CEREVISIN-RELATED"/>
    <property type="match status" value="1"/>
</dbReference>
<dbReference type="PROSITE" id="PS51892">
    <property type="entry name" value="SUBTILASE"/>
    <property type="match status" value="1"/>
</dbReference>
<feature type="domain" description="Inhibitor I9" evidence="10">
    <location>
        <begin position="41"/>
        <end position="115"/>
    </location>
</feature>
<feature type="active site" description="Charge relay system" evidence="6">
    <location>
        <position position="211"/>
    </location>
</feature>
<evidence type="ECO:0000259" key="10">
    <source>
        <dbReference type="Pfam" id="PF05922"/>
    </source>
</evidence>
<feature type="chain" id="PRO_5041952539" evidence="8">
    <location>
        <begin position="23"/>
        <end position="435"/>
    </location>
</feature>
<comment type="similarity">
    <text evidence="1 6 7">Belongs to the peptidase S8 family.</text>
</comment>
<dbReference type="InterPro" id="IPR036852">
    <property type="entry name" value="Peptidase_S8/S53_dom_sf"/>
</dbReference>
<dbReference type="CDD" id="cd04077">
    <property type="entry name" value="Peptidases_S8_PCSK9_ProteinaseK_like"/>
    <property type="match status" value="1"/>
</dbReference>
<evidence type="ECO:0000256" key="5">
    <source>
        <dbReference type="ARBA" id="ARBA00022825"/>
    </source>
</evidence>
<sequence length="435" mass="45413">MLSSFLSKASVLLLCVAGLSTASNQNLTPSRFTSSPIKNHYIVQYRDGVDYDARYSHETQVRAAAGKFGKYRGVIKSFNIGHFSGYHGEFDAAHVKRLNHSGLIKSIENDATIHISSVIPLMPHQVRGINSLANNNIVRAGGATWGQARLSHRLPGSGADYIYEHGGSTVYVVDSGIKLSHHEFGDGTGASGRVTWGANFINNVTGDQHGHGTHVAGTVGGLTYGISPKSRLVALKVIDGNGYGTWSGVAAAIQWACDDTAARNASGLSVINMSIGGPGKSQFIYDAISGAVAKSGITVVAAAGNWDGVVNDGSVTPAGCGDVIAVGAIDGNDTRSSYSNWGPGVTVFAPGDGIRSAWFEGDDYASGEMSGTSMASPHVAGLAAYFMELYGKLTPADVKQRILAVGTRDKVKDAGDGSPNLIAYNGNPVEFTQTV</sequence>
<feature type="active site" description="Charge relay system" evidence="6">
    <location>
        <position position="373"/>
    </location>
</feature>
<evidence type="ECO:0000256" key="1">
    <source>
        <dbReference type="ARBA" id="ARBA00011073"/>
    </source>
</evidence>
<dbReference type="SUPFAM" id="SSF52743">
    <property type="entry name" value="Subtilisin-like"/>
    <property type="match status" value="1"/>
</dbReference>
<dbReference type="InterPro" id="IPR037045">
    <property type="entry name" value="S8pro/Inhibitor_I9_sf"/>
</dbReference>
<keyword evidence="2 6" id="KW-0645">Protease</keyword>
<keyword evidence="12" id="KW-1185">Reference proteome</keyword>
<dbReference type="InterPro" id="IPR023828">
    <property type="entry name" value="Peptidase_S8_Ser-AS"/>
</dbReference>
<protein>
    <submittedName>
        <fullName evidence="11">Serine protease</fullName>
    </submittedName>
</protein>
<evidence type="ECO:0000256" key="3">
    <source>
        <dbReference type="ARBA" id="ARBA00022729"/>
    </source>
</evidence>
<gene>
    <name evidence="11" type="ORF">B0H66DRAFT_40755</name>
</gene>
<dbReference type="Gene3D" id="3.30.70.80">
    <property type="entry name" value="Peptidase S8 propeptide/proteinase inhibitor I9"/>
    <property type="match status" value="1"/>
</dbReference>
<evidence type="ECO:0000313" key="12">
    <source>
        <dbReference type="Proteomes" id="UP001283341"/>
    </source>
</evidence>
<dbReference type="InterPro" id="IPR015500">
    <property type="entry name" value="Peptidase_S8_subtilisin-rel"/>
</dbReference>
<dbReference type="InterPro" id="IPR034193">
    <property type="entry name" value="PCSK9_ProteinaseK-like"/>
</dbReference>
<dbReference type="GO" id="GO:0004252">
    <property type="term" value="F:serine-type endopeptidase activity"/>
    <property type="evidence" value="ECO:0007669"/>
    <property type="project" value="UniProtKB-UniRule"/>
</dbReference>
<keyword evidence="5 6" id="KW-0720">Serine protease</keyword>
<dbReference type="InterPro" id="IPR022398">
    <property type="entry name" value="Peptidase_S8_His-AS"/>
</dbReference>
<proteinExistence type="inferred from homology"/>
<dbReference type="PRINTS" id="PR00723">
    <property type="entry name" value="SUBTILISIN"/>
</dbReference>
<evidence type="ECO:0000256" key="7">
    <source>
        <dbReference type="RuleBase" id="RU003355"/>
    </source>
</evidence>
<dbReference type="PROSITE" id="PS00137">
    <property type="entry name" value="SUBTILASE_HIS"/>
    <property type="match status" value="1"/>
</dbReference>
<dbReference type="AlphaFoldDB" id="A0AAE0ISS5"/>
<dbReference type="PROSITE" id="PS00136">
    <property type="entry name" value="SUBTILASE_ASP"/>
    <property type="match status" value="1"/>
</dbReference>
<keyword evidence="4 6" id="KW-0378">Hydrolase</keyword>
<dbReference type="Pfam" id="PF05922">
    <property type="entry name" value="Inhibitor_I9"/>
    <property type="match status" value="1"/>
</dbReference>
<dbReference type="PANTHER" id="PTHR43806">
    <property type="entry name" value="PEPTIDASE S8"/>
    <property type="match status" value="1"/>
</dbReference>
<dbReference type="Gene3D" id="3.40.50.200">
    <property type="entry name" value="Peptidase S8/S53 domain"/>
    <property type="match status" value="1"/>
</dbReference>
<dbReference type="GO" id="GO:0006508">
    <property type="term" value="P:proteolysis"/>
    <property type="evidence" value="ECO:0007669"/>
    <property type="project" value="UniProtKB-KW"/>
</dbReference>
<reference evidence="11" key="2">
    <citation type="submission" date="2023-06" db="EMBL/GenBank/DDBJ databases">
        <authorList>
            <consortium name="Lawrence Berkeley National Laboratory"/>
            <person name="Haridas S."/>
            <person name="Hensen N."/>
            <person name="Bonometti L."/>
            <person name="Westerberg I."/>
            <person name="Brannstrom I.O."/>
            <person name="Guillou S."/>
            <person name="Cros-Aarteil S."/>
            <person name="Calhoun S."/>
            <person name="Kuo A."/>
            <person name="Mondo S."/>
            <person name="Pangilinan J."/>
            <person name="Riley R."/>
            <person name="Labutti K."/>
            <person name="Andreopoulos B."/>
            <person name="Lipzen A."/>
            <person name="Chen C."/>
            <person name="Yanf M."/>
            <person name="Daum C."/>
            <person name="Ng V."/>
            <person name="Clum A."/>
            <person name="Steindorff A."/>
            <person name="Ohm R."/>
            <person name="Martin F."/>
            <person name="Silar P."/>
            <person name="Natvig D."/>
            <person name="Lalanne C."/>
            <person name="Gautier V."/>
            <person name="Ament-Velasquez S.L."/>
            <person name="Kruys A."/>
            <person name="Hutchinson M.I."/>
            <person name="Powell A.J."/>
            <person name="Barry K."/>
            <person name="Miller A.N."/>
            <person name="Grigoriev I.V."/>
            <person name="Debuchy R."/>
            <person name="Gladieux P."/>
            <person name="Thoren M.H."/>
            <person name="Johannesson H."/>
        </authorList>
    </citation>
    <scope>NUCLEOTIDE SEQUENCE</scope>
    <source>
        <strain evidence="11">CBS 118394</strain>
    </source>
</reference>
<comment type="caution">
    <text evidence="11">The sequence shown here is derived from an EMBL/GenBank/DDBJ whole genome shotgun (WGS) entry which is preliminary data.</text>
</comment>
<dbReference type="InterPro" id="IPR010259">
    <property type="entry name" value="S8pro/Inhibitor_I9"/>
</dbReference>
<feature type="domain" description="Peptidase S8/S53" evidence="9">
    <location>
        <begin position="167"/>
        <end position="403"/>
    </location>
</feature>
<keyword evidence="3 8" id="KW-0732">Signal</keyword>
<dbReference type="Pfam" id="PF00082">
    <property type="entry name" value="Peptidase_S8"/>
    <property type="match status" value="1"/>
</dbReference>
<evidence type="ECO:0000256" key="4">
    <source>
        <dbReference type="ARBA" id="ARBA00022801"/>
    </source>
</evidence>
<evidence type="ECO:0000256" key="6">
    <source>
        <dbReference type="PROSITE-ProRule" id="PRU01240"/>
    </source>
</evidence>
<name>A0AAE0ISS5_9PEZI</name>
<feature type="signal peptide" evidence="8">
    <location>
        <begin position="1"/>
        <end position="22"/>
    </location>
</feature>
<dbReference type="PROSITE" id="PS00138">
    <property type="entry name" value="SUBTILASE_SER"/>
    <property type="match status" value="1"/>
</dbReference>
<feature type="active site" description="Charge relay system" evidence="6">
    <location>
        <position position="174"/>
    </location>
</feature>
<organism evidence="11 12">
    <name type="scientific">Apodospora peruviana</name>
    <dbReference type="NCBI Taxonomy" id="516989"/>
    <lineage>
        <taxon>Eukaryota</taxon>
        <taxon>Fungi</taxon>
        <taxon>Dikarya</taxon>
        <taxon>Ascomycota</taxon>
        <taxon>Pezizomycotina</taxon>
        <taxon>Sordariomycetes</taxon>
        <taxon>Sordariomycetidae</taxon>
        <taxon>Sordariales</taxon>
        <taxon>Lasiosphaeriaceae</taxon>
        <taxon>Apodospora</taxon>
    </lineage>
</organism>
<evidence type="ECO:0000256" key="2">
    <source>
        <dbReference type="ARBA" id="ARBA00022670"/>
    </source>
</evidence>
<accession>A0AAE0ISS5</accession>
<evidence type="ECO:0000256" key="8">
    <source>
        <dbReference type="SAM" id="SignalP"/>
    </source>
</evidence>
<dbReference type="InterPro" id="IPR000209">
    <property type="entry name" value="Peptidase_S8/S53_dom"/>
</dbReference>
<evidence type="ECO:0000313" key="11">
    <source>
        <dbReference type="EMBL" id="KAK3329901.1"/>
    </source>
</evidence>
<dbReference type="InterPro" id="IPR023827">
    <property type="entry name" value="Peptidase_S8_Asp-AS"/>
</dbReference>
<dbReference type="InterPro" id="IPR050131">
    <property type="entry name" value="Peptidase_S8_subtilisin-like"/>
</dbReference>
<dbReference type="SUPFAM" id="SSF54897">
    <property type="entry name" value="Protease propeptides/inhibitors"/>
    <property type="match status" value="1"/>
</dbReference>
<evidence type="ECO:0000259" key="9">
    <source>
        <dbReference type="Pfam" id="PF00082"/>
    </source>
</evidence>
<dbReference type="EMBL" id="JAUEDM010000001">
    <property type="protein sequence ID" value="KAK3329901.1"/>
    <property type="molecule type" value="Genomic_DNA"/>
</dbReference>
<reference evidence="11" key="1">
    <citation type="journal article" date="2023" name="Mol. Phylogenet. Evol.">
        <title>Genome-scale phylogeny and comparative genomics of the fungal order Sordariales.</title>
        <authorList>
            <person name="Hensen N."/>
            <person name="Bonometti L."/>
            <person name="Westerberg I."/>
            <person name="Brannstrom I.O."/>
            <person name="Guillou S."/>
            <person name="Cros-Aarteil S."/>
            <person name="Calhoun S."/>
            <person name="Haridas S."/>
            <person name="Kuo A."/>
            <person name="Mondo S."/>
            <person name="Pangilinan J."/>
            <person name="Riley R."/>
            <person name="LaButti K."/>
            <person name="Andreopoulos B."/>
            <person name="Lipzen A."/>
            <person name="Chen C."/>
            <person name="Yan M."/>
            <person name="Daum C."/>
            <person name="Ng V."/>
            <person name="Clum A."/>
            <person name="Steindorff A."/>
            <person name="Ohm R.A."/>
            <person name="Martin F."/>
            <person name="Silar P."/>
            <person name="Natvig D.O."/>
            <person name="Lalanne C."/>
            <person name="Gautier V."/>
            <person name="Ament-Velasquez S.L."/>
            <person name="Kruys A."/>
            <person name="Hutchinson M.I."/>
            <person name="Powell A.J."/>
            <person name="Barry K."/>
            <person name="Miller A.N."/>
            <person name="Grigoriev I.V."/>
            <person name="Debuchy R."/>
            <person name="Gladieux P."/>
            <person name="Hiltunen Thoren M."/>
            <person name="Johannesson H."/>
        </authorList>
    </citation>
    <scope>NUCLEOTIDE SEQUENCE</scope>
    <source>
        <strain evidence="11">CBS 118394</strain>
    </source>
</reference>
<dbReference type="Proteomes" id="UP001283341">
    <property type="component" value="Unassembled WGS sequence"/>
</dbReference>